<dbReference type="Gene3D" id="3.40.50.300">
    <property type="entry name" value="P-loop containing nucleotide triphosphate hydrolases"/>
    <property type="match status" value="1"/>
</dbReference>
<comment type="similarity">
    <text evidence="1">Belongs to the ABC transporter superfamily.</text>
</comment>
<dbReference type="Proteomes" id="UP000184010">
    <property type="component" value="Unassembled WGS sequence"/>
</dbReference>
<proteinExistence type="inferred from homology"/>
<dbReference type="InterPro" id="IPR003593">
    <property type="entry name" value="AAA+_ATPase"/>
</dbReference>
<evidence type="ECO:0000313" key="6">
    <source>
        <dbReference type="EMBL" id="SHN70023.1"/>
    </source>
</evidence>
<dbReference type="STRING" id="1121395.SAMN02745215_02021"/>
<dbReference type="InterPro" id="IPR050153">
    <property type="entry name" value="Metal_Ion_Import_ABC"/>
</dbReference>
<dbReference type="InterPro" id="IPR027417">
    <property type="entry name" value="P-loop_NTPase"/>
</dbReference>
<dbReference type="RefSeq" id="WP_072772479.1">
    <property type="nucleotide sequence ID" value="NZ_FRDN01000006.1"/>
</dbReference>
<dbReference type="EMBL" id="FRDN01000006">
    <property type="protein sequence ID" value="SHN70023.1"/>
    <property type="molecule type" value="Genomic_DNA"/>
</dbReference>
<protein>
    <submittedName>
        <fullName evidence="6">Zinc transport system ATP-binding protein</fullName>
    </submittedName>
</protein>
<evidence type="ECO:0000259" key="5">
    <source>
        <dbReference type="PROSITE" id="PS50893"/>
    </source>
</evidence>
<feature type="domain" description="ABC transporter" evidence="5">
    <location>
        <begin position="5"/>
        <end position="241"/>
    </location>
</feature>
<dbReference type="SMART" id="SM00382">
    <property type="entry name" value="AAA"/>
    <property type="match status" value="1"/>
</dbReference>
<gene>
    <name evidence="6" type="ORF">SAMN02745215_02021</name>
</gene>
<dbReference type="PROSITE" id="PS50893">
    <property type="entry name" value="ABC_TRANSPORTER_2"/>
    <property type="match status" value="1"/>
</dbReference>
<evidence type="ECO:0000256" key="2">
    <source>
        <dbReference type="ARBA" id="ARBA00022448"/>
    </source>
</evidence>
<organism evidence="6 7">
    <name type="scientific">Desulfitobacterium chlororespirans DSM 11544</name>
    <dbReference type="NCBI Taxonomy" id="1121395"/>
    <lineage>
        <taxon>Bacteria</taxon>
        <taxon>Bacillati</taxon>
        <taxon>Bacillota</taxon>
        <taxon>Clostridia</taxon>
        <taxon>Eubacteriales</taxon>
        <taxon>Desulfitobacteriaceae</taxon>
        <taxon>Desulfitobacterium</taxon>
    </lineage>
</organism>
<evidence type="ECO:0000256" key="4">
    <source>
        <dbReference type="ARBA" id="ARBA00022840"/>
    </source>
</evidence>
<keyword evidence="7" id="KW-1185">Reference proteome</keyword>
<dbReference type="CDD" id="cd03235">
    <property type="entry name" value="ABC_Metallic_Cations"/>
    <property type="match status" value="1"/>
</dbReference>
<sequence>MSNIIEIDDLGFSYGNEPVFSKIGFSVYKGDFAAIIGANGAGKSTLLRLILGELVPNAGSVRLFGQDSRRFRNWPKIGYVPQAGQHSNANFPATAEEIVRANLFSQIGLLRFPGKEHRDKVQRALELVGMEGYAKRMIGELSGGQQQRIMLARVLAGDPEIMILDEPTTGVDAQTVQSLYELLARLNQENGLTIVMVTHDISRAANYVSRILCLEEGSLVELGKTQIEEELLHKHKHPGQEFSKEGKGKYECDCHSGI</sequence>
<dbReference type="GO" id="GO:0005524">
    <property type="term" value="F:ATP binding"/>
    <property type="evidence" value="ECO:0007669"/>
    <property type="project" value="UniProtKB-KW"/>
</dbReference>
<dbReference type="PROSITE" id="PS00211">
    <property type="entry name" value="ABC_TRANSPORTER_1"/>
    <property type="match status" value="1"/>
</dbReference>
<dbReference type="InterPro" id="IPR003439">
    <property type="entry name" value="ABC_transporter-like_ATP-bd"/>
</dbReference>
<dbReference type="InterPro" id="IPR017871">
    <property type="entry name" value="ABC_transporter-like_CS"/>
</dbReference>
<dbReference type="GO" id="GO:0016887">
    <property type="term" value="F:ATP hydrolysis activity"/>
    <property type="evidence" value="ECO:0007669"/>
    <property type="project" value="InterPro"/>
</dbReference>
<dbReference type="Pfam" id="PF00005">
    <property type="entry name" value="ABC_tran"/>
    <property type="match status" value="1"/>
</dbReference>
<dbReference type="SUPFAM" id="SSF52540">
    <property type="entry name" value="P-loop containing nucleoside triphosphate hydrolases"/>
    <property type="match status" value="1"/>
</dbReference>
<dbReference type="FunFam" id="3.40.50.300:FF:000134">
    <property type="entry name" value="Iron-enterobactin ABC transporter ATP-binding protein"/>
    <property type="match status" value="1"/>
</dbReference>
<keyword evidence="2" id="KW-0813">Transport</keyword>
<evidence type="ECO:0000256" key="3">
    <source>
        <dbReference type="ARBA" id="ARBA00022741"/>
    </source>
</evidence>
<dbReference type="PANTHER" id="PTHR42734">
    <property type="entry name" value="METAL TRANSPORT SYSTEM ATP-BINDING PROTEIN TM_0124-RELATED"/>
    <property type="match status" value="1"/>
</dbReference>
<dbReference type="AlphaFoldDB" id="A0A1M7TH91"/>
<reference evidence="7" key="1">
    <citation type="submission" date="2016-12" db="EMBL/GenBank/DDBJ databases">
        <authorList>
            <person name="Varghese N."/>
            <person name="Submissions S."/>
        </authorList>
    </citation>
    <scope>NUCLEOTIDE SEQUENCE [LARGE SCALE GENOMIC DNA]</scope>
    <source>
        <strain evidence="7">DSM 11544</strain>
    </source>
</reference>
<evidence type="ECO:0000313" key="7">
    <source>
        <dbReference type="Proteomes" id="UP000184010"/>
    </source>
</evidence>
<keyword evidence="3" id="KW-0547">Nucleotide-binding</keyword>
<keyword evidence="4 6" id="KW-0067">ATP-binding</keyword>
<dbReference type="PANTHER" id="PTHR42734:SF17">
    <property type="entry name" value="METAL TRANSPORT SYSTEM ATP-BINDING PROTEIN TM_0124-RELATED"/>
    <property type="match status" value="1"/>
</dbReference>
<accession>A0A1M7TH91</accession>
<evidence type="ECO:0000256" key="1">
    <source>
        <dbReference type="ARBA" id="ARBA00005417"/>
    </source>
</evidence>
<name>A0A1M7TH91_9FIRM</name>